<keyword evidence="4" id="KW-1134">Transmembrane beta strand</keyword>
<keyword evidence="7" id="KW-0998">Cell outer membrane</keyword>
<dbReference type="AlphaFoldDB" id="A0A5M6DR00"/>
<evidence type="ECO:0000256" key="3">
    <source>
        <dbReference type="ARBA" id="ARBA00022448"/>
    </source>
</evidence>
<dbReference type="RefSeq" id="WP_150086999.1">
    <property type="nucleotide sequence ID" value="NZ_VWSF01000002.1"/>
</dbReference>
<evidence type="ECO:0000256" key="2">
    <source>
        <dbReference type="ARBA" id="ARBA00007613"/>
    </source>
</evidence>
<keyword evidence="9" id="KW-1185">Reference proteome</keyword>
<keyword evidence="5" id="KW-0812">Transmembrane</keyword>
<dbReference type="GO" id="GO:0015562">
    <property type="term" value="F:efflux transmembrane transporter activity"/>
    <property type="evidence" value="ECO:0007669"/>
    <property type="project" value="InterPro"/>
</dbReference>
<gene>
    <name evidence="8" type="ORF">F0145_03930</name>
</gene>
<dbReference type="InterPro" id="IPR003423">
    <property type="entry name" value="OMP_efflux"/>
</dbReference>
<keyword evidence="6" id="KW-0472">Membrane</keyword>
<reference evidence="8 9" key="1">
    <citation type="submission" date="2019-09" db="EMBL/GenBank/DDBJ databases">
        <title>Genome sequence and assembly of Adhaeribacter sp.</title>
        <authorList>
            <person name="Chhetri G."/>
        </authorList>
    </citation>
    <scope>NUCLEOTIDE SEQUENCE [LARGE SCALE GENOMIC DNA]</scope>
    <source>
        <strain evidence="8 9">DK36</strain>
    </source>
</reference>
<dbReference type="Pfam" id="PF02321">
    <property type="entry name" value="OEP"/>
    <property type="match status" value="1"/>
</dbReference>
<evidence type="ECO:0000313" key="8">
    <source>
        <dbReference type="EMBL" id="KAA5548672.1"/>
    </source>
</evidence>
<evidence type="ECO:0000313" key="9">
    <source>
        <dbReference type="Proteomes" id="UP000323426"/>
    </source>
</evidence>
<comment type="caution">
    <text evidence="8">The sequence shown here is derived from an EMBL/GenBank/DDBJ whole genome shotgun (WGS) entry which is preliminary data.</text>
</comment>
<comment type="subcellular location">
    <subcellularLocation>
        <location evidence="1">Cell outer membrane</location>
    </subcellularLocation>
</comment>
<name>A0A5M6DR00_9BACT</name>
<accession>A0A5M6DR00</accession>
<evidence type="ECO:0000256" key="7">
    <source>
        <dbReference type="ARBA" id="ARBA00023237"/>
    </source>
</evidence>
<organism evidence="8 9">
    <name type="scientific">Adhaeribacter rhizoryzae</name>
    <dbReference type="NCBI Taxonomy" id="2607907"/>
    <lineage>
        <taxon>Bacteria</taxon>
        <taxon>Pseudomonadati</taxon>
        <taxon>Bacteroidota</taxon>
        <taxon>Cytophagia</taxon>
        <taxon>Cytophagales</taxon>
        <taxon>Hymenobacteraceae</taxon>
        <taxon>Adhaeribacter</taxon>
    </lineage>
</organism>
<dbReference type="EMBL" id="VWSF01000002">
    <property type="protein sequence ID" value="KAA5548672.1"/>
    <property type="molecule type" value="Genomic_DNA"/>
</dbReference>
<dbReference type="PANTHER" id="PTHR30026">
    <property type="entry name" value="OUTER MEMBRANE PROTEIN TOLC"/>
    <property type="match status" value="1"/>
</dbReference>
<evidence type="ECO:0000256" key="4">
    <source>
        <dbReference type="ARBA" id="ARBA00022452"/>
    </source>
</evidence>
<dbReference type="PANTHER" id="PTHR30026:SF20">
    <property type="entry name" value="OUTER MEMBRANE PROTEIN TOLC"/>
    <property type="match status" value="1"/>
</dbReference>
<dbReference type="InterPro" id="IPR051906">
    <property type="entry name" value="TolC-like"/>
</dbReference>
<protein>
    <submittedName>
        <fullName evidence="8">TolC family protein</fullName>
    </submittedName>
</protein>
<dbReference type="GO" id="GO:0015288">
    <property type="term" value="F:porin activity"/>
    <property type="evidence" value="ECO:0007669"/>
    <property type="project" value="TreeGrafter"/>
</dbReference>
<evidence type="ECO:0000256" key="5">
    <source>
        <dbReference type="ARBA" id="ARBA00022692"/>
    </source>
</evidence>
<dbReference type="GO" id="GO:1990281">
    <property type="term" value="C:efflux pump complex"/>
    <property type="evidence" value="ECO:0007669"/>
    <property type="project" value="TreeGrafter"/>
</dbReference>
<comment type="similarity">
    <text evidence="2">Belongs to the outer membrane factor (OMF) (TC 1.B.17) family.</text>
</comment>
<sequence length="497" mass="57724">MKIFFNFFLFLLMLFGAVPGLAQVKPQIRLFTLPEVVRMAKENSPSYRYTSVLFENRQWQYKTFKANFFPQLNLNGYLPEYNKNIVPVLQPNGSIIPQPNHSAASALALSLGQEVWFTGGYISINSNINRFDDFIEGSERIPRRYTAVPATITFNQPFFGYRWLKWENKVQPLRYEEARREYWERMEGIAEEATSHFFNLLLSQISYQIAEKNVSTNQILYKNAEERFSKGTMPENELLQIELSLMNSRQNLEQTTLDVEASTLRLKIFLGLTDDDPITLVPPAEIPEFAVDEKFALEQAHKYRQRMIGFKRELVEADMTMARAKGETGATASLFASFGLTQQAKNIPDVYQQLSEQQRLRIGFNIPVMDWGRSDSRLGTAKANLELVKANVEQQRINFDQDIYLNVKRFKVLRNQMAVAKRTDEIAEKRYNLTKDRYLDGQISILDLNVATEERDKATRSYISALRSFWSAYYNLRHITLYDFELNKPIISELSNQ</sequence>
<dbReference type="GO" id="GO:0009279">
    <property type="term" value="C:cell outer membrane"/>
    <property type="evidence" value="ECO:0007669"/>
    <property type="project" value="UniProtKB-SubCell"/>
</dbReference>
<proteinExistence type="inferred from homology"/>
<dbReference type="Proteomes" id="UP000323426">
    <property type="component" value="Unassembled WGS sequence"/>
</dbReference>
<dbReference type="SUPFAM" id="SSF56954">
    <property type="entry name" value="Outer membrane efflux proteins (OEP)"/>
    <property type="match status" value="1"/>
</dbReference>
<keyword evidence="3" id="KW-0813">Transport</keyword>
<evidence type="ECO:0000256" key="6">
    <source>
        <dbReference type="ARBA" id="ARBA00023136"/>
    </source>
</evidence>
<dbReference type="Gene3D" id="1.20.1600.10">
    <property type="entry name" value="Outer membrane efflux proteins (OEP)"/>
    <property type="match status" value="1"/>
</dbReference>
<evidence type="ECO:0000256" key="1">
    <source>
        <dbReference type="ARBA" id="ARBA00004442"/>
    </source>
</evidence>